<dbReference type="InterPro" id="IPR000873">
    <property type="entry name" value="AMP-dep_synth/lig_dom"/>
</dbReference>
<dbReference type="InterPro" id="IPR009081">
    <property type="entry name" value="PP-bd_ACP"/>
</dbReference>
<dbReference type="Pfam" id="PF00501">
    <property type="entry name" value="AMP-binding"/>
    <property type="match status" value="2"/>
</dbReference>
<evidence type="ECO:0000313" key="6">
    <source>
        <dbReference type="EMBL" id="WUQ81863.1"/>
    </source>
</evidence>
<dbReference type="InterPro" id="IPR001242">
    <property type="entry name" value="Condensation_dom"/>
</dbReference>
<feature type="compositionally biased region" description="Basic and acidic residues" evidence="4">
    <location>
        <begin position="1616"/>
        <end position="1630"/>
    </location>
</feature>
<evidence type="ECO:0000256" key="4">
    <source>
        <dbReference type="SAM" id="MobiDB-lite"/>
    </source>
</evidence>
<feature type="domain" description="Carrier" evidence="5">
    <location>
        <begin position="1631"/>
        <end position="1706"/>
    </location>
</feature>
<dbReference type="Gene3D" id="3.40.50.12780">
    <property type="entry name" value="N-terminal domain of ligase-like"/>
    <property type="match status" value="1"/>
</dbReference>
<dbReference type="SUPFAM" id="SSF52777">
    <property type="entry name" value="CoA-dependent acyltransferases"/>
    <property type="match status" value="2"/>
</dbReference>
<dbReference type="EMBL" id="CP108110">
    <property type="protein sequence ID" value="WUQ81863.1"/>
    <property type="molecule type" value="Genomic_DNA"/>
</dbReference>
<dbReference type="Pfam" id="PF00550">
    <property type="entry name" value="PP-binding"/>
    <property type="match status" value="2"/>
</dbReference>
<dbReference type="PANTHER" id="PTHR45527">
    <property type="entry name" value="NONRIBOSOMAL PEPTIDE SYNTHETASE"/>
    <property type="match status" value="1"/>
</dbReference>
<name>A0ABZ1TT18_9ACTN</name>
<dbReference type="InterPro" id="IPR020806">
    <property type="entry name" value="PKS_PP-bd"/>
</dbReference>
<dbReference type="InterPro" id="IPR042099">
    <property type="entry name" value="ANL_N_sf"/>
</dbReference>
<keyword evidence="7" id="KW-1185">Reference proteome</keyword>
<dbReference type="SUPFAM" id="SSF47336">
    <property type="entry name" value="ACP-like"/>
    <property type="match status" value="2"/>
</dbReference>
<dbReference type="InterPro" id="IPR025110">
    <property type="entry name" value="AMP-bd_C"/>
</dbReference>
<dbReference type="InterPro" id="IPR006162">
    <property type="entry name" value="Ppantetheine_attach_site"/>
</dbReference>
<dbReference type="Gene3D" id="2.30.38.10">
    <property type="entry name" value="Luciferase, Domain 3"/>
    <property type="match status" value="1"/>
</dbReference>
<organism evidence="6 7">
    <name type="scientific">Kitasatospora purpeofusca</name>
    <dbReference type="NCBI Taxonomy" id="67352"/>
    <lineage>
        <taxon>Bacteria</taxon>
        <taxon>Bacillati</taxon>
        <taxon>Actinomycetota</taxon>
        <taxon>Actinomycetes</taxon>
        <taxon>Kitasatosporales</taxon>
        <taxon>Streptomycetaceae</taxon>
        <taxon>Kitasatospora</taxon>
    </lineage>
</organism>
<dbReference type="InterPro" id="IPR023213">
    <property type="entry name" value="CAT-like_dom_sf"/>
</dbReference>
<feature type="region of interest" description="Disordered" evidence="4">
    <location>
        <begin position="1604"/>
        <end position="1630"/>
    </location>
</feature>
<dbReference type="InterPro" id="IPR045851">
    <property type="entry name" value="AMP-bd_C_sf"/>
</dbReference>
<protein>
    <submittedName>
        <fullName evidence="6">Amino acid adenylation domain-containing protein</fullName>
    </submittedName>
</protein>
<proteinExistence type="predicted"/>
<dbReference type="SMART" id="SM00823">
    <property type="entry name" value="PKS_PP"/>
    <property type="match status" value="2"/>
</dbReference>
<dbReference type="RefSeq" id="WP_328952935.1">
    <property type="nucleotide sequence ID" value="NZ_CP108110.1"/>
</dbReference>
<dbReference type="NCBIfam" id="TIGR01733">
    <property type="entry name" value="AA-adenyl-dom"/>
    <property type="match status" value="2"/>
</dbReference>
<evidence type="ECO:0000256" key="1">
    <source>
        <dbReference type="ARBA" id="ARBA00001957"/>
    </source>
</evidence>
<keyword evidence="2" id="KW-0596">Phosphopantetheine</keyword>
<dbReference type="InterPro" id="IPR036736">
    <property type="entry name" value="ACP-like_sf"/>
</dbReference>
<accession>A0ABZ1TT18</accession>
<dbReference type="SUPFAM" id="SSF56801">
    <property type="entry name" value="Acetyl-CoA synthetase-like"/>
    <property type="match status" value="2"/>
</dbReference>
<dbReference type="CDD" id="cd05930">
    <property type="entry name" value="A_NRPS"/>
    <property type="match status" value="1"/>
</dbReference>
<dbReference type="Gene3D" id="1.10.1200.10">
    <property type="entry name" value="ACP-like"/>
    <property type="match status" value="2"/>
</dbReference>
<keyword evidence="3" id="KW-0597">Phosphoprotein</keyword>
<evidence type="ECO:0000256" key="2">
    <source>
        <dbReference type="ARBA" id="ARBA00022450"/>
    </source>
</evidence>
<dbReference type="Gene3D" id="3.30.559.30">
    <property type="entry name" value="Nonribosomal peptide synthetase, condensation domain"/>
    <property type="match status" value="1"/>
</dbReference>
<dbReference type="InterPro" id="IPR010071">
    <property type="entry name" value="AA_adenyl_dom"/>
</dbReference>
<dbReference type="PROSITE" id="PS00455">
    <property type="entry name" value="AMP_BINDING"/>
    <property type="match status" value="2"/>
</dbReference>
<comment type="cofactor">
    <cofactor evidence="1">
        <name>pantetheine 4'-phosphate</name>
        <dbReference type="ChEBI" id="CHEBI:47942"/>
    </cofactor>
</comment>
<evidence type="ECO:0000313" key="7">
    <source>
        <dbReference type="Proteomes" id="UP001432222"/>
    </source>
</evidence>
<dbReference type="Pfam" id="PF00668">
    <property type="entry name" value="Condensation"/>
    <property type="match status" value="1"/>
</dbReference>
<dbReference type="PROSITE" id="PS00012">
    <property type="entry name" value="PHOSPHOPANTETHEINE"/>
    <property type="match status" value="1"/>
</dbReference>
<reference evidence="6" key="1">
    <citation type="submission" date="2022-10" db="EMBL/GenBank/DDBJ databases">
        <title>The complete genomes of actinobacterial strains from the NBC collection.</title>
        <authorList>
            <person name="Joergensen T.S."/>
            <person name="Alvarez Arevalo M."/>
            <person name="Sterndorff E.B."/>
            <person name="Faurdal D."/>
            <person name="Vuksanovic O."/>
            <person name="Mourched A.-S."/>
            <person name="Charusanti P."/>
            <person name="Shaw S."/>
            <person name="Blin K."/>
            <person name="Weber T."/>
        </authorList>
    </citation>
    <scope>NUCLEOTIDE SEQUENCE</scope>
    <source>
        <strain evidence="6">NBC_00222</strain>
    </source>
</reference>
<dbReference type="Proteomes" id="UP001432222">
    <property type="component" value="Chromosome"/>
</dbReference>
<dbReference type="Gene3D" id="3.40.50.980">
    <property type="match status" value="2"/>
</dbReference>
<dbReference type="Pfam" id="PF13193">
    <property type="entry name" value="AMP-binding_C"/>
    <property type="match status" value="2"/>
</dbReference>
<feature type="domain" description="Carrier" evidence="5">
    <location>
        <begin position="490"/>
        <end position="567"/>
    </location>
</feature>
<dbReference type="Gene3D" id="3.30.300.30">
    <property type="match status" value="2"/>
</dbReference>
<evidence type="ECO:0000256" key="3">
    <source>
        <dbReference type="ARBA" id="ARBA00022553"/>
    </source>
</evidence>
<dbReference type="PANTHER" id="PTHR45527:SF1">
    <property type="entry name" value="FATTY ACID SYNTHASE"/>
    <property type="match status" value="1"/>
</dbReference>
<dbReference type="PROSITE" id="PS50075">
    <property type="entry name" value="CARRIER"/>
    <property type="match status" value="2"/>
</dbReference>
<gene>
    <name evidence="6" type="ORF">OHA16_02035</name>
</gene>
<dbReference type="InterPro" id="IPR020845">
    <property type="entry name" value="AMP-binding_CS"/>
</dbReference>
<evidence type="ECO:0000259" key="5">
    <source>
        <dbReference type="PROSITE" id="PS50075"/>
    </source>
</evidence>
<sequence length="1740" mass="179588">MARRAPDGIAVVAGAVRTTYAELDRRAGAVARELRRSGVGRGSLVGVCLERDEWLIPALLGVWKAGAAYVPLDPAYPASRLEFIAADAGISHLVSSAAVLRRHGDVLRASGGSLLLVETVGPGPDEQADGADGESEPTDAAYVMYTSGTTGRPKGVVVEHRNVAALLRWESSVYSAGELRGMLAATSVCFDPSVTQLFLPLLRGGTVILAENLLALSALPARDRVTMVYGTPSALAALIREPLPPGVRTVRAGGEPLTRALADRIHANAGVRRVVQSYGPTECTVSCVTHEVPAAGRAEPPIGSPYAGSGLSVRDGAGNPLGDGETGELWVSGPLVGRGYLARPELTAERFVTDAAGVRHYRTGDLVRRVDGLHHFAGRTDDQVKVRGFRIELGEVEATLAGHPAVQHAVALAPADEDGTRLLLAYAESADRTLTEARLRAWLRDRLPEHLVPSRIAVLDRLPVGPTGKTDRAALAAVEFGRAVDTAYAAPRTGTEQRIAETVAGVLGLGPAEVGRHDEFGALGGHSLAAARVCAVLGRDFGTAVSLTDFLAAPTVAGLASLLRSGSADRPGTAPAPALVRHAGRDSYPLTAAQQGMWLLRQIGSGERATTIAFRLRLRGLPGTARLRAALDAVVERHEVLRSVVLAGGVAAGAVVDATGRTVDEEPAASVRPPAPVPFEEHDLRGASGAEQAKQAAELTRAAASHVFDLATETPLLRAAMLRLDEDDAELVVVTDHVAFDGWSIGVLMSELVAGLTGGADDGSVLAPVPVQVGDIALHERALAAGPERAEELRAFWARELADAVPPHDLLPAAPTGAGRPGGERLARPLDAGTATVLRELAADCGSTPFATFLTALGVLVAGLTGRSDVVLGAAVAHRAHPELEAVVGPLVGISPIRLRLAEGESFRSAVGRAAATTARVMDHPGFTVRDAFEAAGIEHPRGTMGTPVVLSLQPAGLPVAVEHDGVRLELLGEATGGGTQAPLTVFVNETVRGTELRIAYDGDRFGPADAEAFADRLLRILCAAAAGPDLPLSALELVSAAERAELLAAGTGAPLPADGPATVVAAVLEQAARRPTAVAASDSAGEVSYAEVAERSRRVAAALLAAAAFEPADGPAAGPSGSFTVGVCLPRDRYLPAALLGVLRAGAAYVPLEPDQPVERLRAQLADSGATVVVAAGDTLALAGELAEAVGAGVLDLGGPGSPGPVWVHFAKCTAHFAKCSGTLQSPPAGPVALPEVAPEGLAYVLYTSGSTGLPKGVEVTHANLAAFVAAMRITPGIRPDDVMLGLTSPAFDVFGFELWVGLACGLRLAMLDRAAAVDGYAVARFIDRAGVTLMTATPTTLRMLVAAQWSAPGVRVVSIGEPMDPGLAGELLARTGELWNAYGPTESTVYSTLARVGTPVGEAVPIGRPLPGETAYVLDAMGRLVPPGVTGELWIGGAGVARGYRNRPDATAAAFAADPFAADPFAVDPFAADPLAPGGRRYRTGDLARWRPWGSARPEAGGGTLEFRGRRDQQVKLRGHRVELGEIETALRTEPAVVDAAVVVLGDGADARLVGYLAVGPAAATVLSTPSVEERLHTRVPDHMVPRRWVVLDTLPLTASGKVNRGALPAPGRESGRESGRGSRRDRIAPRTDAELLAAEVWEAVLGVAEVGAHDDFFALGGHSLAATRVAGRLMAALDLALPVRLLFEHPVLVDFAAGLEALLLADLVTASDLGASPGPAATPDLVTPAAHPAGGAA</sequence>
<dbReference type="Gene3D" id="3.30.559.10">
    <property type="entry name" value="Chloramphenicol acetyltransferase-like domain"/>
    <property type="match status" value="1"/>
</dbReference>